<dbReference type="EnsemblMetazoa" id="PPAI013189-RA">
    <property type="protein sequence ID" value="PPAI013189-PA"/>
    <property type="gene ID" value="PPAI013189"/>
</dbReference>
<dbReference type="Proteomes" id="UP000092462">
    <property type="component" value="Unassembled WGS sequence"/>
</dbReference>
<feature type="transmembrane region" description="Helical" evidence="10">
    <location>
        <begin position="200"/>
        <end position="221"/>
    </location>
</feature>
<keyword evidence="6 10" id="KW-1133">Transmembrane helix</keyword>
<feature type="transmembrane region" description="Helical" evidence="10">
    <location>
        <begin position="136"/>
        <end position="154"/>
    </location>
</feature>
<protein>
    <recommendedName>
        <fullName evidence="10">Odorant receptor</fullName>
    </recommendedName>
</protein>
<feature type="transmembrane region" description="Helical" evidence="10">
    <location>
        <begin position="69"/>
        <end position="89"/>
    </location>
</feature>
<organism evidence="11 12">
    <name type="scientific">Phlebotomus papatasi</name>
    <name type="common">Sandfly</name>
    <dbReference type="NCBI Taxonomy" id="29031"/>
    <lineage>
        <taxon>Eukaryota</taxon>
        <taxon>Metazoa</taxon>
        <taxon>Ecdysozoa</taxon>
        <taxon>Arthropoda</taxon>
        <taxon>Hexapoda</taxon>
        <taxon>Insecta</taxon>
        <taxon>Pterygota</taxon>
        <taxon>Neoptera</taxon>
        <taxon>Endopterygota</taxon>
        <taxon>Diptera</taxon>
        <taxon>Nematocera</taxon>
        <taxon>Psychodoidea</taxon>
        <taxon>Psychodidae</taxon>
        <taxon>Phlebotomus</taxon>
        <taxon>Phlebotomus</taxon>
    </lineage>
</organism>
<feature type="transmembrane region" description="Helical" evidence="10">
    <location>
        <begin position="38"/>
        <end position="57"/>
    </location>
</feature>
<proteinExistence type="inferred from homology"/>
<accession>A0A3F2ZED3</accession>
<evidence type="ECO:0000256" key="8">
    <source>
        <dbReference type="ARBA" id="ARBA00023170"/>
    </source>
</evidence>
<evidence type="ECO:0000256" key="10">
    <source>
        <dbReference type="RuleBase" id="RU351113"/>
    </source>
</evidence>
<dbReference type="GO" id="GO:0007165">
    <property type="term" value="P:signal transduction"/>
    <property type="evidence" value="ECO:0007669"/>
    <property type="project" value="UniProtKB-KW"/>
</dbReference>
<dbReference type="AlphaFoldDB" id="A0A3F2ZED3"/>
<dbReference type="PANTHER" id="PTHR21137:SF35">
    <property type="entry name" value="ODORANT RECEPTOR 19A-RELATED"/>
    <property type="match status" value="1"/>
</dbReference>
<keyword evidence="4 10" id="KW-0812">Transmembrane</keyword>
<evidence type="ECO:0000256" key="1">
    <source>
        <dbReference type="ARBA" id="ARBA00004651"/>
    </source>
</evidence>
<keyword evidence="12" id="KW-1185">Reference proteome</keyword>
<keyword evidence="9 10" id="KW-0807">Transducer</keyword>
<evidence type="ECO:0000256" key="5">
    <source>
        <dbReference type="ARBA" id="ARBA00022725"/>
    </source>
</evidence>
<dbReference type="VEuPathDB" id="VectorBase:PPAI013189"/>
<dbReference type="PANTHER" id="PTHR21137">
    <property type="entry name" value="ODORANT RECEPTOR"/>
    <property type="match status" value="1"/>
</dbReference>
<dbReference type="Pfam" id="PF02949">
    <property type="entry name" value="7tm_6"/>
    <property type="match status" value="1"/>
</dbReference>
<keyword evidence="5 10" id="KW-0552">Olfaction</keyword>
<feature type="transmembrane region" description="Helical" evidence="10">
    <location>
        <begin position="287"/>
        <end position="309"/>
    </location>
</feature>
<evidence type="ECO:0000313" key="12">
    <source>
        <dbReference type="Proteomes" id="UP000092462"/>
    </source>
</evidence>
<feature type="transmembrane region" description="Helical" evidence="10">
    <location>
        <begin position="174"/>
        <end position="191"/>
    </location>
</feature>
<comment type="caution">
    <text evidence="10">Lacks conserved residue(s) required for the propagation of feature annotation.</text>
</comment>
<comment type="similarity">
    <text evidence="10">Belongs to the insect chemoreceptor superfamily. Heteromeric odorant receptor channel (TC 1.A.69) family.</text>
</comment>
<dbReference type="GO" id="GO:0005549">
    <property type="term" value="F:odorant binding"/>
    <property type="evidence" value="ECO:0007669"/>
    <property type="project" value="InterPro"/>
</dbReference>
<keyword evidence="2" id="KW-1003">Cell membrane</keyword>
<evidence type="ECO:0000313" key="11">
    <source>
        <dbReference type="EnsemblMetazoa" id="PPAI013189-PA"/>
    </source>
</evidence>
<dbReference type="EMBL" id="AJVK01016666">
    <property type="status" value="NOT_ANNOTATED_CDS"/>
    <property type="molecule type" value="Genomic_DNA"/>
</dbReference>
<sequence length="383" mass="44856">MLLKYHSQLKNIILIFFKVWRLDFLPGPNWKIFNILKLSVYPAILIFGWFCAYWHFFYQMKDYSDFLDMGFTIVFVISYYQVLMVYISIHVLNKDGVIKLLVYFDQLVAERNSEISEIRDKIFTRVLKNALIFSKLYMAALSSVGVIVNCYDLNRTGFTSPMLFLIPGIPEDSIFFYPTNIIFQVILYFSTMEMIIVSDAVIMIIIMYFQAELLVITEFLLKLAKEDKVSARAKTILKTVHEEHKKVMEMFNDISFSFWHTYFHKLLAIVLYLCFTFFALKSVISSLVVALLCAVSMVEEAFILCYFGQIVRDASDIMAEALYMSKWYEMKVSDQKDLLMLMMRFKYPFKVETFAFGTISIYTFVQICKAAVSYVTILFGLFT</sequence>
<evidence type="ECO:0000256" key="2">
    <source>
        <dbReference type="ARBA" id="ARBA00022475"/>
    </source>
</evidence>
<feature type="transmembrane region" description="Helical" evidence="10">
    <location>
        <begin position="354"/>
        <end position="382"/>
    </location>
</feature>
<evidence type="ECO:0000256" key="7">
    <source>
        <dbReference type="ARBA" id="ARBA00023136"/>
    </source>
</evidence>
<evidence type="ECO:0000256" key="3">
    <source>
        <dbReference type="ARBA" id="ARBA00022606"/>
    </source>
</evidence>
<evidence type="ECO:0000256" key="6">
    <source>
        <dbReference type="ARBA" id="ARBA00022989"/>
    </source>
</evidence>
<keyword evidence="7 10" id="KW-0472">Membrane</keyword>
<evidence type="ECO:0000256" key="9">
    <source>
        <dbReference type="ARBA" id="ARBA00023224"/>
    </source>
</evidence>
<comment type="subcellular location">
    <subcellularLocation>
        <location evidence="1 10">Cell membrane</location>
        <topology evidence="1 10">Multi-pass membrane protein</topology>
    </subcellularLocation>
</comment>
<evidence type="ECO:0000256" key="4">
    <source>
        <dbReference type="ARBA" id="ARBA00022692"/>
    </source>
</evidence>
<dbReference type="InterPro" id="IPR004117">
    <property type="entry name" value="7tm6_olfct_rcpt"/>
</dbReference>
<dbReference type="GO" id="GO:0005886">
    <property type="term" value="C:plasma membrane"/>
    <property type="evidence" value="ECO:0007669"/>
    <property type="project" value="UniProtKB-SubCell"/>
</dbReference>
<name>A0A3F2ZED3_PHLPP</name>
<dbReference type="GO" id="GO:0004984">
    <property type="term" value="F:olfactory receptor activity"/>
    <property type="evidence" value="ECO:0007669"/>
    <property type="project" value="InterPro"/>
</dbReference>
<keyword evidence="8 10" id="KW-0675">Receptor</keyword>
<reference evidence="11" key="1">
    <citation type="submission" date="2022-08" db="UniProtKB">
        <authorList>
            <consortium name="EnsemblMetazoa"/>
        </authorList>
    </citation>
    <scope>IDENTIFICATION</scope>
    <source>
        <strain evidence="11">Israel</strain>
    </source>
</reference>
<keyword evidence="3 10" id="KW-0716">Sensory transduction</keyword>
<feature type="transmembrane region" description="Helical" evidence="10">
    <location>
        <begin position="262"/>
        <end position="280"/>
    </location>
</feature>
<dbReference type="VEuPathDB" id="VectorBase:PPAPM1_009364"/>